<dbReference type="Pfam" id="PF00397">
    <property type="entry name" value="WW"/>
    <property type="match status" value="1"/>
</dbReference>
<comment type="caution">
    <text evidence="5">The sequence shown here is derived from an EMBL/GenBank/DDBJ whole genome shotgun (WGS) entry which is preliminary data.</text>
</comment>
<dbReference type="InterPro" id="IPR002713">
    <property type="entry name" value="FF_domain"/>
</dbReference>
<protein>
    <recommendedName>
        <fullName evidence="7">Pre-mRNA-processing protein 40C</fullName>
    </recommendedName>
</protein>
<dbReference type="Pfam" id="PF01846">
    <property type="entry name" value="FF"/>
    <property type="match status" value="3"/>
</dbReference>
<feature type="compositionally biased region" description="Low complexity" evidence="2">
    <location>
        <begin position="724"/>
        <end position="757"/>
    </location>
</feature>
<feature type="compositionally biased region" description="Pro residues" evidence="2">
    <location>
        <begin position="438"/>
        <end position="451"/>
    </location>
</feature>
<feature type="compositionally biased region" description="Pro residues" evidence="2">
    <location>
        <begin position="1"/>
        <end position="24"/>
    </location>
</feature>
<keyword evidence="6" id="KW-1185">Reference proteome</keyword>
<dbReference type="PROSITE" id="PS50020">
    <property type="entry name" value="WW_DOMAIN_2"/>
    <property type="match status" value="2"/>
</dbReference>
<dbReference type="OrthoDB" id="187617at2759"/>
<feature type="compositionally biased region" description="Pro residues" evidence="2">
    <location>
        <begin position="188"/>
        <end position="232"/>
    </location>
</feature>
<feature type="compositionally biased region" description="Polar residues" evidence="2">
    <location>
        <begin position="687"/>
        <end position="697"/>
    </location>
</feature>
<feature type="compositionally biased region" description="Low complexity" evidence="2">
    <location>
        <begin position="615"/>
        <end position="630"/>
    </location>
</feature>
<dbReference type="GO" id="GO:0003712">
    <property type="term" value="F:transcription coregulator activity"/>
    <property type="evidence" value="ECO:0007669"/>
    <property type="project" value="TreeGrafter"/>
</dbReference>
<dbReference type="PROSITE" id="PS51676">
    <property type="entry name" value="FF"/>
    <property type="match status" value="3"/>
</dbReference>
<feature type="domain" description="FF" evidence="4">
    <location>
        <begin position="1679"/>
        <end position="1737"/>
    </location>
</feature>
<keyword evidence="1" id="KW-0677">Repeat</keyword>
<feature type="domain" description="FF" evidence="4">
    <location>
        <begin position="1575"/>
        <end position="1630"/>
    </location>
</feature>
<feature type="compositionally biased region" description="Polar residues" evidence="2">
    <location>
        <begin position="458"/>
        <end position="476"/>
    </location>
</feature>
<feature type="domain" description="WW" evidence="3">
    <location>
        <begin position="1217"/>
        <end position="1250"/>
    </location>
</feature>
<feature type="compositionally biased region" description="Basic and acidic residues" evidence="2">
    <location>
        <begin position="1152"/>
        <end position="1223"/>
    </location>
</feature>
<feature type="compositionally biased region" description="Low complexity" evidence="2">
    <location>
        <begin position="648"/>
        <end position="661"/>
    </location>
</feature>
<feature type="region of interest" description="Disordered" evidence="2">
    <location>
        <begin position="1810"/>
        <end position="1873"/>
    </location>
</feature>
<feature type="compositionally biased region" description="Low complexity" evidence="2">
    <location>
        <begin position="698"/>
        <end position="715"/>
    </location>
</feature>
<feature type="compositionally biased region" description="Pro residues" evidence="2">
    <location>
        <begin position="527"/>
        <end position="553"/>
    </location>
</feature>
<dbReference type="SMART" id="SM00441">
    <property type="entry name" value="FF"/>
    <property type="match status" value="4"/>
</dbReference>
<dbReference type="Gene3D" id="2.20.70.10">
    <property type="match status" value="2"/>
</dbReference>
<accession>A0A388KGD5</accession>
<feature type="region of interest" description="Disordered" evidence="2">
    <location>
        <begin position="904"/>
        <end position="965"/>
    </location>
</feature>
<dbReference type="OMA" id="SKEECAN"/>
<feature type="region of interest" description="Disordered" evidence="2">
    <location>
        <begin position="1368"/>
        <end position="1444"/>
    </location>
</feature>
<dbReference type="GO" id="GO:0070063">
    <property type="term" value="F:RNA polymerase binding"/>
    <property type="evidence" value="ECO:0007669"/>
    <property type="project" value="InterPro"/>
</dbReference>
<feature type="region of interest" description="Disordered" evidence="2">
    <location>
        <begin position="1644"/>
        <end position="1665"/>
    </location>
</feature>
<dbReference type="GO" id="GO:0005634">
    <property type="term" value="C:nucleus"/>
    <property type="evidence" value="ECO:0007669"/>
    <property type="project" value="TreeGrafter"/>
</dbReference>
<feature type="region of interest" description="Disordered" evidence="2">
    <location>
        <begin position="1"/>
        <end position="786"/>
    </location>
</feature>
<dbReference type="STRING" id="69332.A0A388KGD5"/>
<dbReference type="InterPro" id="IPR045148">
    <property type="entry name" value="TCRG1-like"/>
</dbReference>
<dbReference type="PANTHER" id="PTHR15377:SF3">
    <property type="entry name" value="WW DOMAIN-CONTAINING PROTEIN"/>
    <property type="match status" value="1"/>
</dbReference>
<gene>
    <name evidence="5" type="ORF">CBR_g3777</name>
</gene>
<feature type="compositionally biased region" description="Basic residues" evidence="2">
    <location>
        <begin position="1839"/>
        <end position="1855"/>
    </location>
</feature>
<feature type="compositionally biased region" description="Pro residues" evidence="2">
    <location>
        <begin position="912"/>
        <end position="922"/>
    </location>
</feature>
<dbReference type="SUPFAM" id="SSF51045">
    <property type="entry name" value="WW domain"/>
    <property type="match status" value="2"/>
</dbReference>
<dbReference type="PANTHER" id="PTHR15377">
    <property type="entry name" value="TRANSCRIPTION ELONGATION REGULATOR 1"/>
    <property type="match status" value="1"/>
</dbReference>
<evidence type="ECO:0000256" key="1">
    <source>
        <dbReference type="ARBA" id="ARBA00022737"/>
    </source>
</evidence>
<evidence type="ECO:0000256" key="2">
    <source>
        <dbReference type="SAM" id="MobiDB-lite"/>
    </source>
</evidence>
<proteinExistence type="predicted"/>
<dbReference type="SUPFAM" id="SSF81698">
    <property type="entry name" value="FF domain"/>
    <property type="match status" value="5"/>
</dbReference>
<feature type="compositionally biased region" description="Pro residues" evidence="2">
    <location>
        <begin position="240"/>
        <end position="325"/>
    </location>
</feature>
<evidence type="ECO:0000259" key="4">
    <source>
        <dbReference type="PROSITE" id="PS51676"/>
    </source>
</evidence>
<dbReference type="CDD" id="cd00201">
    <property type="entry name" value="WW"/>
    <property type="match status" value="2"/>
</dbReference>
<sequence length="1873" mass="192477">MAQPQTGPPGGQPGHGPGPGPGPGPGINMNAGPVPVPGTMGPMSLASHPGALPPFSPSVQFSHPAQPPFNTAHLRPMGAPPPRFAPPPGPPPQGPPPSGMGPPLPGPPLPAGGPPRPPPLGVPPPGGPPCGPMPGRSPLAGSGPRHGIPSGPPHGPPGNPLGPGHIPPGNPLGPGNVHCPGSLTTFPPLVPLGPHMGPPPGSLPGPPPTAPPGPPPNAPPGIPLGVPGPPGVPAGLGAPLGPPHGIPPRFPLGPPPGPPPGIPGAPPGPPPAAGPPGPPPGVPLGPPSTVPLHGPPPLRPLGPPLGVPPGPPGAPPGPPCAPSGPPGGGRPADPNLANGGMPPGVHPPASAATPHATPQMLSPHSSAGASRDSPAASAATPSSDPSAPPIPSSPNFALHATSGGPPGVPTDSPSGTRGVQSTTPPGLPHAGQHRQFPGAPPSSTPGMPPGAPHGMNGPSDSQLRNQSGSVPSNLSLPSHRALPNAAPTDPSAASAGASPKTALHTSSGAPSCASPKSSPGAGGAPAQTPPGGPVPPPGTPGASPRPGPAPCAPASPRTDAVVKGHGAVPAGPPGAAPGVPTGMPHPTATTAITDAVPTSTIAGSTSCPTNPPSDASNTALAAAQTAGPTTVPRSGPSTDAAIAASQKSSGGPPSSVPSSPVKAREISSGDGHSGTTDAVTRAVGGVSESTPTGPGPTSSALPDGSAPGPGSSPADPARPPGQPQPQQSQESQPSLELQPSQQNQPPHQQEQQQQAQQTHPGASSTQAGLLGPGLRPISPAAPPGLPQFLSQLPAGLRPFIPGAGFIGPGMTQLAHLVPAGHMQGPLPHPQGAQITHFHGGGGFRLPPPPGSMGFNIVVQGATGQPPGSSPMVQVGPMSLPQLAQLRPPLQFLQPIHIAGMMRPGEQMTRPSAPLPSGPPPAALPGSMAPWGSPQMQILLPQMHMQQQLQAQAPQSQQQQHSDTQLQAQGQLQQVAQMQQSQAQTQGGQQMLQAGLTAPGTQLSPLAGSMSMTLHPPGAVPHQQHKQQLQPGGKAMGPVPGYHQMPGAQGAVPGLPSTSNLNPNHPPLAPVPVPSNVLIQRVKTSLAAAGIQQQPSLMGLPPGVTGTWTMVQGPVLGPIAVQPAKTGSQEGGPTTAGGTAGGKDAGPAADGPVGKRDDEGSEKKTVGGEMADAKVDAQGDSEMKDADTAGKEGGKDKEEKAKENKDKDKEVEAKKSNPDIEESWTAHKSADGTIYYYNSITGESTYERPKGFTGQPEKVAAQPTPVAWERLTGTDWALVTTNDGKKYYYNIKTQATSWQVPPEVTELKLKAELEKAKAAGDASHGGSGASKGMSLPAAVTGGREAIGAKALSAASSALDLVKKKLADSSATATPGVASVETSTVGPGTANGASAGGGTEAKTAEGDSKAAPSGEKGTKAESDGSSSESSSDSDEEEDNLSKEECANRFKEMLKEKGVAPFSKWDKELPKIIFDPRFKAIASHSERRSLFDHYVRTRADEERREKRAALKAAMDGFKQLLNEAEGEISHSTEYETFAEKWGEDPRFLALEKKDRETLLNERVLPLKKAEEERVKAEKDAAIAAFKELLNEKKEIVTSTARWSKTKDSLRDDPRYKALPRAEREAIFRAHVAALLAAEQEAERIAKAKKEEEEKQKARERELRKRKEREEEEMERARVKIRRKEAVVAFQALLVERVKDPEASWLEYKAKLEKDSSDGREDIMDIEVTEREQMFKEYLVVLNEKCEREYMQLLSEELSYDLAIRLDRDGKTIFNSWTEARKVLKTDLRYQRFPRKDRESFYRKYIEDLHRRLRRGATNDGGPGDMTAREEGEIGNGTGRSPLSRHHPSTRSSPRHGYHLRSPSPPHSHRHGHGNRR</sequence>
<feature type="domain" description="FF" evidence="4">
    <location>
        <begin position="1440"/>
        <end position="1494"/>
    </location>
</feature>
<organism evidence="5 6">
    <name type="scientific">Chara braunii</name>
    <name type="common">Braun's stonewort</name>
    <dbReference type="NCBI Taxonomy" id="69332"/>
    <lineage>
        <taxon>Eukaryota</taxon>
        <taxon>Viridiplantae</taxon>
        <taxon>Streptophyta</taxon>
        <taxon>Charophyceae</taxon>
        <taxon>Charales</taxon>
        <taxon>Characeae</taxon>
        <taxon>Chara</taxon>
    </lineage>
</organism>
<feature type="compositionally biased region" description="Basic residues" evidence="2">
    <location>
        <begin position="1863"/>
        <end position="1873"/>
    </location>
</feature>
<name>A0A388KGD5_CHABU</name>
<feature type="compositionally biased region" description="Low complexity" evidence="2">
    <location>
        <begin position="347"/>
        <end position="358"/>
    </location>
</feature>
<dbReference type="InterPro" id="IPR036517">
    <property type="entry name" value="FF_domain_sf"/>
</dbReference>
<evidence type="ECO:0008006" key="7">
    <source>
        <dbReference type="Google" id="ProtNLM"/>
    </source>
</evidence>
<dbReference type="InterPro" id="IPR036020">
    <property type="entry name" value="WW_dom_sf"/>
</dbReference>
<dbReference type="InterPro" id="IPR001202">
    <property type="entry name" value="WW_dom"/>
</dbReference>
<feature type="compositionally biased region" description="Low complexity" evidence="2">
    <location>
        <begin position="365"/>
        <end position="385"/>
    </location>
</feature>
<evidence type="ECO:0000259" key="3">
    <source>
        <dbReference type="PROSITE" id="PS50020"/>
    </source>
</evidence>
<feature type="compositionally biased region" description="Low complexity" evidence="2">
    <location>
        <begin position="133"/>
        <end position="149"/>
    </location>
</feature>
<dbReference type="FunFam" id="1.10.10.440:FF:000028">
    <property type="entry name" value="Pre-mRNA-processing protein 40C"/>
    <property type="match status" value="1"/>
</dbReference>
<feature type="compositionally biased region" description="Polar residues" evidence="2">
    <location>
        <begin position="758"/>
        <end position="767"/>
    </location>
</feature>
<dbReference type="Proteomes" id="UP000265515">
    <property type="component" value="Unassembled WGS sequence"/>
</dbReference>
<evidence type="ECO:0000313" key="6">
    <source>
        <dbReference type="Proteomes" id="UP000265515"/>
    </source>
</evidence>
<dbReference type="Gene3D" id="1.10.10.440">
    <property type="entry name" value="FF domain"/>
    <property type="match status" value="5"/>
</dbReference>
<reference evidence="5 6" key="1">
    <citation type="journal article" date="2018" name="Cell">
        <title>The Chara Genome: Secondary Complexity and Implications for Plant Terrestrialization.</title>
        <authorList>
            <person name="Nishiyama T."/>
            <person name="Sakayama H."/>
            <person name="Vries J.D."/>
            <person name="Buschmann H."/>
            <person name="Saint-Marcoux D."/>
            <person name="Ullrich K.K."/>
            <person name="Haas F.B."/>
            <person name="Vanderstraeten L."/>
            <person name="Becker D."/>
            <person name="Lang D."/>
            <person name="Vosolsobe S."/>
            <person name="Rombauts S."/>
            <person name="Wilhelmsson P.K.I."/>
            <person name="Janitza P."/>
            <person name="Kern R."/>
            <person name="Heyl A."/>
            <person name="Rumpler F."/>
            <person name="Villalobos L.I.A.C."/>
            <person name="Clay J.M."/>
            <person name="Skokan R."/>
            <person name="Toyoda A."/>
            <person name="Suzuki Y."/>
            <person name="Kagoshima H."/>
            <person name="Schijlen E."/>
            <person name="Tajeshwar N."/>
            <person name="Catarino B."/>
            <person name="Hetherington A.J."/>
            <person name="Saltykova A."/>
            <person name="Bonnot C."/>
            <person name="Breuninger H."/>
            <person name="Symeonidi A."/>
            <person name="Radhakrishnan G.V."/>
            <person name="Van Nieuwerburgh F."/>
            <person name="Deforce D."/>
            <person name="Chang C."/>
            <person name="Karol K.G."/>
            <person name="Hedrich R."/>
            <person name="Ulvskov P."/>
            <person name="Glockner G."/>
            <person name="Delwiche C.F."/>
            <person name="Petrasek J."/>
            <person name="Van de Peer Y."/>
            <person name="Friml J."/>
            <person name="Beilby M."/>
            <person name="Dolan L."/>
            <person name="Kohara Y."/>
            <person name="Sugano S."/>
            <person name="Fujiyama A."/>
            <person name="Delaux P.-M."/>
            <person name="Quint M."/>
            <person name="TheiBen G."/>
            <person name="Hagemann M."/>
            <person name="Harholt J."/>
            <person name="Dunand C."/>
            <person name="Zachgo S."/>
            <person name="Langdale J."/>
            <person name="Maumus F."/>
            <person name="Straeten D.V.D."/>
            <person name="Gould S.B."/>
            <person name="Rensing S.A."/>
        </authorList>
    </citation>
    <scope>NUCLEOTIDE SEQUENCE [LARGE SCALE GENOMIC DNA]</scope>
    <source>
        <strain evidence="5 6">S276</strain>
    </source>
</reference>
<feature type="compositionally biased region" description="Low complexity" evidence="2">
    <location>
        <begin position="506"/>
        <end position="519"/>
    </location>
</feature>
<feature type="compositionally biased region" description="Polar residues" evidence="2">
    <location>
        <begin position="587"/>
        <end position="614"/>
    </location>
</feature>
<feature type="compositionally biased region" description="Low complexity" evidence="2">
    <location>
        <begin position="554"/>
        <end position="569"/>
    </location>
</feature>
<dbReference type="SMART" id="SM00456">
    <property type="entry name" value="WW"/>
    <property type="match status" value="2"/>
</dbReference>
<dbReference type="PROSITE" id="PS01159">
    <property type="entry name" value="WW_DOMAIN_1"/>
    <property type="match status" value="2"/>
</dbReference>
<dbReference type="Gramene" id="GBG69078">
    <property type="protein sequence ID" value="GBG69078"/>
    <property type="gene ID" value="CBR_g3777"/>
</dbReference>
<feature type="region of interest" description="Disordered" evidence="2">
    <location>
        <begin position="1120"/>
        <end position="1223"/>
    </location>
</feature>
<feature type="domain" description="WW" evidence="3">
    <location>
        <begin position="1275"/>
        <end position="1302"/>
    </location>
</feature>
<feature type="compositionally biased region" description="Gly residues" evidence="2">
    <location>
        <begin position="1133"/>
        <end position="1143"/>
    </location>
</feature>
<feature type="compositionally biased region" description="Pro residues" evidence="2">
    <location>
        <begin position="150"/>
        <end position="171"/>
    </location>
</feature>
<evidence type="ECO:0000313" key="5">
    <source>
        <dbReference type="EMBL" id="GBG69078.1"/>
    </source>
</evidence>
<feature type="compositionally biased region" description="Polar residues" evidence="2">
    <location>
        <begin position="411"/>
        <end position="424"/>
    </location>
</feature>
<feature type="compositionally biased region" description="Pro residues" evidence="2">
    <location>
        <begin position="78"/>
        <end position="132"/>
    </location>
</feature>
<dbReference type="EMBL" id="BFEA01000109">
    <property type="protein sequence ID" value="GBG69078.1"/>
    <property type="molecule type" value="Genomic_DNA"/>
</dbReference>
<feature type="compositionally biased region" description="Low complexity" evidence="2">
    <location>
        <begin position="923"/>
        <end position="965"/>
    </location>
</feature>